<keyword evidence="2" id="KW-1185">Reference proteome</keyword>
<dbReference type="STRING" id="1391654.AKJ09_04157"/>
<accession>A0A0K1PVD2</accession>
<evidence type="ECO:0000313" key="2">
    <source>
        <dbReference type="Proteomes" id="UP000064967"/>
    </source>
</evidence>
<proteinExistence type="predicted"/>
<sequence>MAGGSAFASTAGAGELASFAFALATGATGASTTRVGAWAAGSDVPPHAIATDNTVTMDAFRASSLLAMDGTLPHNDSMRCRDRLDAQ</sequence>
<dbReference type="Proteomes" id="UP000064967">
    <property type="component" value="Chromosome"/>
</dbReference>
<name>A0A0K1PVD2_9BACT</name>
<protein>
    <submittedName>
        <fullName evidence="1">Uncharacterized protein</fullName>
    </submittedName>
</protein>
<reference evidence="1 2" key="1">
    <citation type="submission" date="2015-08" db="EMBL/GenBank/DDBJ databases">
        <authorList>
            <person name="Babu N.S."/>
            <person name="Beckwith C.J."/>
            <person name="Beseler K.G."/>
            <person name="Brison A."/>
            <person name="Carone J.V."/>
            <person name="Caskin T.P."/>
            <person name="Diamond M."/>
            <person name="Durham M.E."/>
            <person name="Foxe J.M."/>
            <person name="Go M."/>
            <person name="Henderson B.A."/>
            <person name="Jones I.B."/>
            <person name="McGettigan J.A."/>
            <person name="Micheletti S.J."/>
            <person name="Nasrallah M.E."/>
            <person name="Ortiz D."/>
            <person name="Piller C.R."/>
            <person name="Privatt S.R."/>
            <person name="Schneider S.L."/>
            <person name="Sharp S."/>
            <person name="Smith T.C."/>
            <person name="Stanton J.D."/>
            <person name="Ullery H.E."/>
            <person name="Wilson R.J."/>
            <person name="Serrano M.G."/>
            <person name="Buck G."/>
            <person name="Lee V."/>
            <person name="Wang Y."/>
            <person name="Carvalho R."/>
            <person name="Voegtly L."/>
            <person name="Shi R."/>
            <person name="Duckworth R."/>
            <person name="Johnson A."/>
            <person name="Loviza R."/>
            <person name="Walstead R."/>
            <person name="Shah Z."/>
            <person name="Kiflezghi M."/>
            <person name="Wade K."/>
            <person name="Ball S.L."/>
            <person name="Bradley K.W."/>
            <person name="Asai D.J."/>
            <person name="Bowman C.A."/>
            <person name="Russell D.A."/>
            <person name="Pope W.H."/>
            <person name="Jacobs-Sera D."/>
            <person name="Hendrix R.W."/>
            <person name="Hatfull G.F."/>
        </authorList>
    </citation>
    <scope>NUCLEOTIDE SEQUENCE [LARGE SCALE GENOMIC DNA]</scope>
    <source>
        <strain evidence="1 2">DSM 27648</strain>
    </source>
</reference>
<dbReference type="AlphaFoldDB" id="A0A0K1PVD2"/>
<evidence type="ECO:0000313" key="1">
    <source>
        <dbReference type="EMBL" id="AKU97493.1"/>
    </source>
</evidence>
<dbReference type="KEGG" id="llu:AKJ09_04157"/>
<dbReference type="EMBL" id="CP012333">
    <property type="protein sequence ID" value="AKU97493.1"/>
    <property type="molecule type" value="Genomic_DNA"/>
</dbReference>
<gene>
    <name evidence="1" type="ORF">AKJ09_04157</name>
</gene>
<organism evidence="1 2">
    <name type="scientific">Labilithrix luteola</name>
    <dbReference type="NCBI Taxonomy" id="1391654"/>
    <lineage>
        <taxon>Bacteria</taxon>
        <taxon>Pseudomonadati</taxon>
        <taxon>Myxococcota</taxon>
        <taxon>Polyangia</taxon>
        <taxon>Polyangiales</taxon>
        <taxon>Labilitrichaceae</taxon>
        <taxon>Labilithrix</taxon>
    </lineage>
</organism>